<evidence type="ECO:0000313" key="2">
    <source>
        <dbReference type="Proteomes" id="UP000001514"/>
    </source>
</evidence>
<name>D8REU9_SELML</name>
<gene>
    <name evidence="1" type="ORF">SELMODRAFT_410468</name>
</gene>
<dbReference type="Proteomes" id="UP000001514">
    <property type="component" value="Unassembled WGS sequence"/>
</dbReference>
<organism evidence="2">
    <name type="scientific">Selaginella moellendorffii</name>
    <name type="common">Spikemoss</name>
    <dbReference type="NCBI Taxonomy" id="88036"/>
    <lineage>
        <taxon>Eukaryota</taxon>
        <taxon>Viridiplantae</taxon>
        <taxon>Streptophyta</taxon>
        <taxon>Embryophyta</taxon>
        <taxon>Tracheophyta</taxon>
        <taxon>Lycopodiopsida</taxon>
        <taxon>Selaginellales</taxon>
        <taxon>Selaginellaceae</taxon>
        <taxon>Selaginella</taxon>
    </lineage>
</organism>
<dbReference type="AlphaFoldDB" id="D8REU9"/>
<evidence type="ECO:0000313" key="1">
    <source>
        <dbReference type="EMBL" id="EFJ29501.1"/>
    </source>
</evidence>
<dbReference type="InterPro" id="IPR038859">
    <property type="entry name" value="RHL1"/>
</dbReference>
<dbReference type="EMBL" id="GL377577">
    <property type="protein sequence ID" value="EFJ29501.1"/>
    <property type="molecule type" value="Genomic_DNA"/>
</dbReference>
<protein>
    <recommendedName>
        <fullName evidence="3">DNA-binding protein RHL1</fullName>
    </recommendedName>
</protein>
<dbReference type="eggNOG" id="ENOG502QVIA">
    <property type="taxonomic scope" value="Eukaryota"/>
</dbReference>
<dbReference type="FunCoup" id="D8REU9">
    <property type="interactions" value="1622"/>
</dbReference>
<reference evidence="1 2" key="1">
    <citation type="journal article" date="2011" name="Science">
        <title>The Selaginella genome identifies genetic changes associated with the evolution of vascular plants.</title>
        <authorList>
            <person name="Banks J.A."/>
            <person name="Nishiyama T."/>
            <person name="Hasebe M."/>
            <person name="Bowman J.L."/>
            <person name="Gribskov M."/>
            <person name="dePamphilis C."/>
            <person name="Albert V.A."/>
            <person name="Aono N."/>
            <person name="Aoyama T."/>
            <person name="Ambrose B.A."/>
            <person name="Ashton N.W."/>
            <person name="Axtell M.J."/>
            <person name="Barker E."/>
            <person name="Barker M.S."/>
            <person name="Bennetzen J.L."/>
            <person name="Bonawitz N.D."/>
            <person name="Chapple C."/>
            <person name="Cheng C."/>
            <person name="Correa L.G."/>
            <person name="Dacre M."/>
            <person name="DeBarry J."/>
            <person name="Dreyer I."/>
            <person name="Elias M."/>
            <person name="Engstrom E.M."/>
            <person name="Estelle M."/>
            <person name="Feng L."/>
            <person name="Finet C."/>
            <person name="Floyd S.K."/>
            <person name="Frommer W.B."/>
            <person name="Fujita T."/>
            <person name="Gramzow L."/>
            <person name="Gutensohn M."/>
            <person name="Harholt J."/>
            <person name="Hattori M."/>
            <person name="Heyl A."/>
            <person name="Hirai T."/>
            <person name="Hiwatashi Y."/>
            <person name="Ishikawa M."/>
            <person name="Iwata M."/>
            <person name="Karol K.G."/>
            <person name="Koehler B."/>
            <person name="Kolukisaoglu U."/>
            <person name="Kubo M."/>
            <person name="Kurata T."/>
            <person name="Lalonde S."/>
            <person name="Li K."/>
            <person name="Li Y."/>
            <person name="Litt A."/>
            <person name="Lyons E."/>
            <person name="Manning G."/>
            <person name="Maruyama T."/>
            <person name="Michael T.P."/>
            <person name="Mikami K."/>
            <person name="Miyazaki S."/>
            <person name="Morinaga S."/>
            <person name="Murata T."/>
            <person name="Mueller-Roeber B."/>
            <person name="Nelson D.R."/>
            <person name="Obara M."/>
            <person name="Oguri Y."/>
            <person name="Olmstead R.G."/>
            <person name="Onodera N."/>
            <person name="Petersen B.L."/>
            <person name="Pils B."/>
            <person name="Prigge M."/>
            <person name="Rensing S.A."/>
            <person name="Riano-Pachon D.M."/>
            <person name="Roberts A.W."/>
            <person name="Sato Y."/>
            <person name="Scheller H.V."/>
            <person name="Schulz B."/>
            <person name="Schulz C."/>
            <person name="Shakirov E.V."/>
            <person name="Shibagaki N."/>
            <person name="Shinohara N."/>
            <person name="Shippen D.E."/>
            <person name="Soerensen I."/>
            <person name="Sotooka R."/>
            <person name="Sugimoto N."/>
            <person name="Sugita M."/>
            <person name="Sumikawa N."/>
            <person name="Tanurdzic M."/>
            <person name="Theissen G."/>
            <person name="Ulvskov P."/>
            <person name="Wakazuki S."/>
            <person name="Weng J.K."/>
            <person name="Willats W.W."/>
            <person name="Wipf D."/>
            <person name="Wolf P.G."/>
            <person name="Yang L."/>
            <person name="Zimmer A.D."/>
            <person name="Zhu Q."/>
            <person name="Mitros T."/>
            <person name="Hellsten U."/>
            <person name="Loque D."/>
            <person name="Otillar R."/>
            <person name="Salamov A."/>
            <person name="Schmutz J."/>
            <person name="Shapiro H."/>
            <person name="Lindquist E."/>
            <person name="Lucas S."/>
            <person name="Rokhsar D."/>
            <person name="Grigoriev I.V."/>
        </authorList>
    </citation>
    <scope>NUCLEOTIDE SEQUENCE [LARGE SCALE GENOMIC DNA]</scope>
</reference>
<proteinExistence type="predicted"/>
<dbReference type="GO" id="GO:0003677">
    <property type="term" value="F:DNA binding"/>
    <property type="evidence" value="ECO:0007669"/>
    <property type="project" value="InterPro"/>
</dbReference>
<evidence type="ECO:0008006" key="3">
    <source>
        <dbReference type="Google" id="ProtNLM"/>
    </source>
</evidence>
<dbReference type="STRING" id="88036.D8REU9"/>
<dbReference type="PANTHER" id="PTHR35698:SF2">
    <property type="entry name" value="DNA-BINDING PROTEIN RHL1"/>
    <property type="match status" value="1"/>
</dbReference>
<keyword evidence="2" id="KW-1185">Reference proteome</keyword>
<dbReference type="Gramene" id="EFJ29501">
    <property type="protein sequence ID" value="EFJ29501"/>
    <property type="gene ID" value="SELMODRAFT_410468"/>
</dbReference>
<sequence>MKHGASENPEQQAIQEESARLRNAAISRGLLGRSAASPPQLLLPSKELLKCDGKDIVKKGTRKSKFLFSFPGLVAPVAGGKFGDLAHLDTKNPILYVDFPKGRIKLFGTIVYPKNKYLTLQLTKGSKSVICDDVIESLVVFSESWWIGTKEENPEEKKLDMPKDLCEEKHTNYSFTAGAGSDSKTTTQAQKLAASVSTCTLKQSTLTGFQSPSLPEEPIRQSRCRETIHALENKNQGTTLLASQTKLPTWKMIWNSWFYSLIAAYSGASYVTCQLRMKVATASIGNYAKANSRWTFSSLY</sequence>
<dbReference type="HOGENOM" id="CLU_928732_0_0_1"/>
<dbReference type="KEGG" id="smo:SELMODRAFT_410468"/>
<dbReference type="GO" id="GO:0042023">
    <property type="term" value="P:DNA endoreduplication"/>
    <property type="evidence" value="ECO:0007669"/>
    <property type="project" value="InterPro"/>
</dbReference>
<accession>D8REU9</accession>
<dbReference type="InParanoid" id="D8REU9"/>
<dbReference type="PANTHER" id="PTHR35698">
    <property type="entry name" value="DNA-BINDING PROTEIN RHL1"/>
    <property type="match status" value="1"/>
</dbReference>